<dbReference type="RefSeq" id="WP_318351226.1">
    <property type="nucleotide sequence ID" value="NZ_AP018694.1"/>
</dbReference>
<dbReference type="FunFam" id="3.40.50.300:FF:000134">
    <property type="entry name" value="Iron-enterobactin ABC transporter ATP-binding protein"/>
    <property type="match status" value="1"/>
</dbReference>
<keyword evidence="4" id="KW-1278">Translocase</keyword>
<dbReference type="InterPro" id="IPR003593">
    <property type="entry name" value="AAA+_ATPase"/>
</dbReference>
<evidence type="ECO:0000313" key="8">
    <source>
        <dbReference type="Proteomes" id="UP001193389"/>
    </source>
</evidence>
<comment type="function">
    <text evidence="5">Part of the ABC transporter complex HmuTUV involved in hemin import. Responsible for energy coupling to the transport system.</text>
</comment>
<protein>
    <submittedName>
        <fullName evidence="7">Vitamin B12 ABC transporter, ATPase component BtuD</fullName>
    </submittedName>
</protein>
<evidence type="ECO:0000313" key="7">
    <source>
        <dbReference type="EMBL" id="BBE18307.1"/>
    </source>
</evidence>
<sequence>MSNILNIQNLCCGYPKFQLLDINIDIPKGSFAGIIGPNGSGKTTLFRAITGTLGLKSGKILLSDKNLKSFSLRDRAQNIAIVSQFIEAGDMTVEDYVLMGRIPYHSRFNFFETDDDFEIARKYMEMTDTWRFKDQLMSELSGGEQQLAGIARALTQQPQLLLLDEPTSHLDITHQVHILNVLQQLNQEMGLSVLMVIHDLNLASEYCDWLILVNQGKIHTQGTPEEVLTFQNIEDVYQTVVVTQNNPLSGKPAIFLASQKVLKEIQEKLAKK</sequence>
<dbReference type="PANTHER" id="PTHR42794:SF1">
    <property type="entry name" value="HEMIN IMPORT ATP-BINDING PROTEIN HMUV"/>
    <property type="match status" value="1"/>
</dbReference>
<evidence type="ECO:0000256" key="3">
    <source>
        <dbReference type="ARBA" id="ARBA00022840"/>
    </source>
</evidence>
<dbReference type="Pfam" id="PF00005">
    <property type="entry name" value="ABC_tran"/>
    <property type="match status" value="1"/>
</dbReference>
<dbReference type="SUPFAM" id="SSF52540">
    <property type="entry name" value="P-loop containing nucleoside triphosphate hydrolases"/>
    <property type="match status" value="1"/>
</dbReference>
<proteinExistence type="predicted"/>
<gene>
    <name evidence="7" type="ORF">AQPE_2469</name>
</gene>
<dbReference type="GO" id="GO:0016887">
    <property type="term" value="F:ATP hydrolysis activity"/>
    <property type="evidence" value="ECO:0007669"/>
    <property type="project" value="InterPro"/>
</dbReference>
<evidence type="ECO:0000256" key="2">
    <source>
        <dbReference type="ARBA" id="ARBA00022741"/>
    </source>
</evidence>
<dbReference type="Proteomes" id="UP001193389">
    <property type="component" value="Chromosome"/>
</dbReference>
<dbReference type="Gene3D" id="3.40.50.300">
    <property type="entry name" value="P-loop containing nucleotide triphosphate hydrolases"/>
    <property type="match status" value="1"/>
</dbReference>
<dbReference type="SMART" id="SM00382">
    <property type="entry name" value="AAA"/>
    <property type="match status" value="1"/>
</dbReference>
<dbReference type="KEGG" id="anf:AQPE_2469"/>
<dbReference type="PANTHER" id="PTHR42794">
    <property type="entry name" value="HEMIN IMPORT ATP-BINDING PROTEIN HMUV"/>
    <property type="match status" value="1"/>
</dbReference>
<evidence type="ECO:0000256" key="5">
    <source>
        <dbReference type="ARBA" id="ARBA00037066"/>
    </source>
</evidence>
<keyword evidence="8" id="KW-1185">Reference proteome</keyword>
<dbReference type="GO" id="GO:0005524">
    <property type="term" value="F:ATP binding"/>
    <property type="evidence" value="ECO:0007669"/>
    <property type="project" value="UniProtKB-KW"/>
</dbReference>
<evidence type="ECO:0000256" key="1">
    <source>
        <dbReference type="ARBA" id="ARBA00022448"/>
    </source>
</evidence>
<dbReference type="AlphaFoldDB" id="A0A5K7SA34"/>
<accession>A0A5K7SA34</accession>
<organism evidence="7 8">
    <name type="scientific">Aquipluma nitroreducens</name>
    <dbReference type="NCBI Taxonomy" id="2010828"/>
    <lineage>
        <taxon>Bacteria</taxon>
        <taxon>Pseudomonadati</taxon>
        <taxon>Bacteroidota</taxon>
        <taxon>Bacteroidia</taxon>
        <taxon>Marinilabiliales</taxon>
        <taxon>Prolixibacteraceae</taxon>
        <taxon>Aquipluma</taxon>
    </lineage>
</organism>
<dbReference type="InterPro" id="IPR003439">
    <property type="entry name" value="ABC_transporter-like_ATP-bd"/>
</dbReference>
<feature type="domain" description="ABC transporter" evidence="6">
    <location>
        <begin position="2"/>
        <end position="240"/>
    </location>
</feature>
<reference evidence="7" key="1">
    <citation type="journal article" date="2020" name="Int. J. Syst. Evol. Microbiol.">
        <title>Aquipluma nitroreducens gen. nov. sp. nov., a novel facultatively anaerobic bacterium isolated from a freshwater lake.</title>
        <authorList>
            <person name="Watanabe M."/>
            <person name="Kojima H."/>
            <person name="Fukui M."/>
        </authorList>
    </citation>
    <scope>NUCLEOTIDE SEQUENCE</scope>
    <source>
        <strain evidence="7">MeG22</strain>
    </source>
</reference>
<evidence type="ECO:0000259" key="6">
    <source>
        <dbReference type="PROSITE" id="PS50893"/>
    </source>
</evidence>
<dbReference type="EMBL" id="AP018694">
    <property type="protein sequence ID" value="BBE18307.1"/>
    <property type="molecule type" value="Genomic_DNA"/>
</dbReference>
<keyword evidence="2" id="KW-0547">Nucleotide-binding</keyword>
<evidence type="ECO:0000256" key="4">
    <source>
        <dbReference type="ARBA" id="ARBA00022967"/>
    </source>
</evidence>
<dbReference type="InterPro" id="IPR017871">
    <property type="entry name" value="ABC_transporter-like_CS"/>
</dbReference>
<dbReference type="PROSITE" id="PS50893">
    <property type="entry name" value="ABC_TRANSPORTER_2"/>
    <property type="match status" value="1"/>
</dbReference>
<keyword evidence="1" id="KW-0813">Transport</keyword>
<keyword evidence="3" id="KW-0067">ATP-binding</keyword>
<dbReference type="PROSITE" id="PS00211">
    <property type="entry name" value="ABC_TRANSPORTER_1"/>
    <property type="match status" value="1"/>
</dbReference>
<dbReference type="CDD" id="cd03214">
    <property type="entry name" value="ABC_Iron-Siderophores_B12_Hemin"/>
    <property type="match status" value="1"/>
</dbReference>
<dbReference type="InterPro" id="IPR027417">
    <property type="entry name" value="P-loop_NTPase"/>
</dbReference>
<name>A0A5K7SA34_9BACT</name>